<sequence>MILRRSYSFQTQTRPSFQRARSASISRSYSFVVSPSYTMPRSESVVFSMAPRSYMPSNFYYKPIITPTYGVVGRSPRYSDRYPHVRYSGYGEETPGLSIINYSSNLRRNHYTQNYKPFRDYMDHTLSLYHTNLKLTPSYGYSLPRYGHPVRPYVHHMGVDDAIDLYKKRCLTSSALVKYWLTPTKLELRRKRELKEWEPLYRPMYESPRSLRDFSSRLVL</sequence>
<evidence type="ECO:0000313" key="1">
    <source>
        <dbReference type="EMBL" id="CDW52115.1"/>
    </source>
</evidence>
<dbReference type="OrthoDB" id="5809150at2759"/>
<organism evidence="1 2">
    <name type="scientific">Trichuris trichiura</name>
    <name type="common">Whipworm</name>
    <name type="synonym">Trichocephalus trichiurus</name>
    <dbReference type="NCBI Taxonomy" id="36087"/>
    <lineage>
        <taxon>Eukaryota</taxon>
        <taxon>Metazoa</taxon>
        <taxon>Ecdysozoa</taxon>
        <taxon>Nematoda</taxon>
        <taxon>Enoplea</taxon>
        <taxon>Dorylaimia</taxon>
        <taxon>Trichinellida</taxon>
        <taxon>Trichuridae</taxon>
        <taxon>Trichuris</taxon>
    </lineage>
</organism>
<dbReference type="AlphaFoldDB" id="A0A077Z0I9"/>
<name>A0A077Z0I9_TRITR</name>
<protein>
    <submittedName>
        <fullName evidence="1">Uncharacterized protein</fullName>
    </submittedName>
</protein>
<evidence type="ECO:0000313" key="2">
    <source>
        <dbReference type="Proteomes" id="UP000030665"/>
    </source>
</evidence>
<reference evidence="1" key="2">
    <citation type="submission" date="2014-03" db="EMBL/GenBank/DDBJ databases">
        <title>The whipworm genome and dual-species transcriptomics of an intimate host-pathogen interaction.</title>
        <authorList>
            <person name="Foth B.J."/>
            <person name="Tsai I.J."/>
            <person name="Reid A.J."/>
            <person name="Bancroft A.J."/>
            <person name="Nichol S."/>
            <person name="Tracey A."/>
            <person name="Holroyd N."/>
            <person name="Cotton J.A."/>
            <person name="Stanley E.J."/>
            <person name="Zarowiecki M."/>
            <person name="Liu J.Z."/>
            <person name="Huckvale T."/>
            <person name="Cooper P.J."/>
            <person name="Grencis R.K."/>
            <person name="Berriman M."/>
        </authorList>
    </citation>
    <scope>NUCLEOTIDE SEQUENCE [LARGE SCALE GENOMIC DNA]</scope>
</reference>
<gene>
    <name evidence="1" type="ORF">TTRE_0000037401</name>
</gene>
<dbReference type="Proteomes" id="UP000030665">
    <property type="component" value="Unassembled WGS sequence"/>
</dbReference>
<proteinExistence type="predicted"/>
<dbReference type="EMBL" id="HG805815">
    <property type="protein sequence ID" value="CDW52115.1"/>
    <property type="molecule type" value="Genomic_DNA"/>
</dbReference>
<reference evidence="1" key="1">
    <citation type="submission" date="2014-01" db="EMBL/GenBank/DDBJ databases">
        <authorList>
            <person name="Aslett M."/>
        </authorList>
    </citation>
    <scope>NUCLEOTIDE SEQUENCE</scope>
</reference>
<accession>A0A077Z0I9</accession>
<keyword evidence="2" id="KW-1185">Reference proteome</keyword>